<gene>
    <name evidence="1" type="ORF">K7C98_17550</name>
</gene>
<dbReference type="Proteomes" id="UP001139031">
    <property type="component" value="Unassembled WGS sequence"/>
</dbReference>
<keyword evidence="2" id="KW-1185">Reference proteome</keyword>
<comment type="caution">
    <text evidence="1">The sequence shown here is derived from an EMBL/GenBank/DDBJ whole genome shotgun (WGS) entry which is preliminary data.</text>
</comment>
<name>A0ABS7TS41_9BACT</name>
<dbReference type="RefSeq" id="WP_224192822.1">
    <property type="nucleotide sequence ID" value="NZ_JAIRAU010000023.1"/>
</dbReference>
<accession>A0ABS7TS41</accession>
<sequence>MPEVVVDVIGSVAVAASVVLAVDSVALLAEVPGASVVAESAESEPCG</sequence>
<dbReference type="EMBL" id="JAIRAU010000023">
    <property type="protein sequence ID" value="MBZ5711053.1"/>
    <property type="molecule type" value="Genomic_DNA"/>
</dbReference>
<evidence type="ECO:0000313" key="2">
    <source>
        <dbReference type="Proteomes" id="UP001139031"/>
    </source>
</evidence>
<organism evidence="1 2">
    <name type="scientific">Nannocystis pusilla</name>
    <dbReference type="NCBI Taxonomy" id="889268"/>
    <lineage>
        <taxon>Bacteria</taxon>
        <taxon>Pseudomonadati</taxon>
        <taxon>Myxococcota</taxon>
        <taxon>Polyangia</taxon>
        <taxon>Nannocystales</taxon>
        <taxon>Nannocystaceae</taxon>
        <taxon>Nannocystis</taxon>
    </lineage>
</organism>
<proteinExistence type="predicted"/>
<evidence type="ECO:0000313" key="1">
    <source>
        <dbReference type="EMBL" id="MBZ5711053.1"/>
    </source>
</evidence>
<protein>
    <submittedName>
        <fullName evidence="1">Uncharacterized protein</fullName>
    </submittedName>
</protein>
<reference evidence="1" key="1">
    <citation type="submission" date="2021-08" db="EMBL/GenBank/DDBJ databases">
        <authorList>
            <person name="Stevens D.C."/>
        </authorList>
    </citation>
    <scope>NUCLEOTIDE SEQUENCE</scope>
    <source>
        <strain evidence="1">DSM 53165</strain>
    </source>
</reference>